<feature type="compositionally biased region" description="Basic and acidic residues" evidence="1">
    <location>
        <begin position="150"/>
        <end position="163"/>
    </location>
</feature>
<dbReference type="Proteomes" id="UP000641152">
    <property type="component" value="Unassembled WGS sequence"/>
</dbReference>
<dbReference type="RefSeq" id="WP_192396340.1">
    <property type="nucleotide sequence ID" value="NZ_CAJHIU010000003.1"/>
</dbReference>
<proteinExistence type="predicted"/>
<comment type="caution">
    <text evidence="2">The sequence shown here is derived from an EMBL/GenBank/DDBJ whole genome shotgun (WGS) entry which is preliminary data.</text>
</comment>
<reference evidence="2 3" key="1">
    <citation type="submission" date="2020-09" db="EMBL/GenBank/DDBJ databases">
        <title>Methylomonas albis sp. nov. and Methylomonas fluvii sp. nov.: Two cold-adapted methanotrophs from the River Elbe and an amended description of Methylovulum psychrotolerans strain Eb1.</title>
        <authorList>
            <person name="Bussmann I.K."/>
            <person name="Klings K.-W."/>
            <person name="Warnstedt J."/>
            <person name="Hoppert M."/>
            <person name="Saborowski A."/>
            <person name="Horn F."/>
            <person name="Liebner S."/>
        </authorList>
    </citation>
    <scope>NUCLEOTIDE SEQUENCE [LARGE SCALE GENOMIC DNA]</scope>
    <source>
        <strain evidence="2 3">EbB</strain>
    </source>
</reference>
<evidence type="ECO:0000256" key="1">
    <source>
        <dbReference type="SAM" id="MobiDB-lite"/>
    </source>
</evidence>
<sequence length="170" mass="18852">MKHYLLIILGILQCLIVVQAIEHAPAKPINQEQLQTIVPYAVQGTVQTFTKTVHGGVQHVVIKSADNDASQIKLIQGHLQKRAEQYQAGNYAATERLHGAEMPGLAQLKKAKVDDIKVQYQALDNGGQIHFSTEYPQFVQALHEWFDAQAEDHGNPDIPDHNSHHSPAAE</sequence>
<gene>
    <name evidence="2" type="ORF">EBB_25025</name>
</gene>
<accession>A0ABR9DKQ8</accession>
<name>A0ABR9DKQ8_9GAMM</name>
<dbReference type="EMBL" id="JACXST010000003">
    <property type="protein sequence ID" value="MBD9363693.1"/>
    <property type="molecule type" value="Genomic_DNA"/>
</dbReference>
<organism evidence="2 3">
    <name type="scientific">Methylomonas fluvii</name>
    <dbReference type="NCBI Taxonomy" id="1854564"/>
    <lineage>
        <taxon>Bacteria</taxon>
        <taxon>Pseudomonadati</taxon>
        <taxon>Pseudomonadota</taxon>
        <taxon>Gammaproteobacteria</taxon>
        <taxon>Methylococcales</taxon>
        <taxon>Methylococcaceae</taxon>
        <taxon>Methylomonas</taxon>
    </lineage>
</organism>
<evidence type="ECO:0000313" key="2">
    <source>
        <dbReference type="EMBL" id="MBD9363693.1"/>
    </source>
</evidence>
<protein>
    <submittedName>
        <fullName evidence="2">Aspartate carbamoyltransferase</fullName>
    </submittedName>
</protein>
<feature type="region of interest" description="Disordered" evidence="1">
    <location>
        <begin position="150"/>
        <end position="170"/>
    </location>
</feature>
<keyword evidence="3" id="KW-1185">Reference proteome</keyword>
<evidence type="ECO:0000313" key="3">
    <source>
        <dbReference type="Proteomes" id="UP000641152"/>
    </source>
</evidence>